<protein>
    <submittedName>
        <fullName evidence="1">Uncharacterized protein</fullName>
    </submittedName>
</protein>
<dbReference type="Proteomes" id="UP001172101">
    <property type="component" value="Unassembled WGS sequence"/>
</dbReference>
<dbReference type="AlphaFoldDB" id="A0AA40EAZ5"/>
<name>A0AA40EAZ5_9PEZI</name>
<sequence length="89" mass="10272">MATAILQPIHLHARNYNTPNYSCVANTNNTSRNLYHHSPISVYQCRHDLPQEEKNVEFKSTTRGLIYTPFYYPSCPFLFFSISEEAASI</sequence>
<accession>A0AA40EAZ5</accession>
<evidence type="ECO:0000313" key="2">
    <source>
        <dbReference type="Proteomes" id="UP001172101"/>
    </source>
</evidence>
<dbReference type="GeneID" id="85324076"/>
<gene>
    <name evidence="1" type="ORF">B0T26DRAFT_683416</name>
</gene>
<evidence type="ECO:0000313" key="1">
    <source>
        <dbReference type="EMBL" id="KAK0733295.1"/>
    </source>
</evidence>
<dbReference type="EMBL" id="JAUIRO010000001">
    <property type="protein sequence ID" value="KAK0733295.1"/>
    <property type="molecule type" value="Genomic_DNA"/>
</dbReference>
<comment type="caution">
    <text evidence="1">The sequence shown here is derived from an EMBL/GenBank/DDBJ whole genome shotgun (WGS) entry which is preliminary data.</text>
</comment>
<keyword evidence="2" id="KW-1185">Reference proteome</keyword>
<organism evidence="1 2">
    <name type="scientific">Lasiosphaeria miniovina</name>
    <dbReference type="NCBI Taxonomy" id="1954250"/>
    <lineage>
        <taxon>Eukaryota</taxon>
        <taxon>Fungi</taxon>
        <taxon>Dikarya</taxon>
        <taxon>Ascomycota</taxon>
        <taxon>Pezizomycotina</taxon>
        <taxon>Sordariomycetes</taxon>
        <taxon>Sordariomycetidae</taxon>
        <taxon>Sordariales</taxon>
        <taxon>Lasiosphaeriaceae</taxon>
        <taxon>Lasiosphaeria</taxon>
    </lineage>
</organism>
<dbReference type="RefSeq" id="XP_060302172.1">
    <property type="nucleotide sequence ID" value="XM_060440806.1"/>
</dbReference>
<proteinExistence type="predicted"/>
<reference evidence="1" key="1">
    <citation type="submission" date="2023-06" db="EMBL/GenBank/DDBJ databases">
        <title>Genome-scale phylogeny and comparative genomics of the fungal order Sordariales.</title>
        <authorList>
            <consortium name="Lawrence Berkeley National Laboratory"/>
            <person name="Hensen N."/>
            <person name="Bonometti L."/>
            <person name="Westerberg I."/>
            <person name="Brannstrom I.O."/>
            <person name="Guillou S."/>
            <person name="Cros-Aarteil S."/>
            <person name="Calhoun S."/>
            <person name="Haridas S."/>
            <person name="Kuo A."/>
            <person name="Mondo S."/>
            <person name="Pangilinan J."/>
            <person name="Riley R."/>
            <person name="LaButti K."/>
            <person name="Andreopoulos B."/>
            <person name="Lipzen A."/>
            <person name="Chen C."/>
            <person name="Yanf M."/>
            <person name="Daum C."/>
            <person name="Ng V."/>
            <person name="Clum A."/>
            <person name="Steindorff A."/>
            <person name="Ohm R."/>
            <person name="Martin F."/>
            <person name="Silar P."/>
            <person name="Natvig D."/>
            <person name="Lalanne C."/>
            <person name="Gautier V."/>
            <person name="Ament-velasquez S.L."/>
            <person name="Kruys A."/>
            <person name="Hutchinson M.I."/>
            <person name="Powell A.J."/>
            <person name="Barry K."/>
            <person name="Miller A.N."/>
            <person name="Grigoriev I.V."/>
            <person name="Debuchy R."/>
            <person name="Gladieux P."/>
            <person name="Thoren M.H."/>
            <person name="Johannesson H."/>
        </authorList>
    </citation>
    <scope>NUCLEOTIDE SEQUENCE</scope>
    <source>
        <strain evidence="1">SMH2392-1A</strain>
    </source>
</reference>